<reference evidence="1 2" key="1">
    <citation type="submission" date="2019-07" db="EMBL/GenBank/DDBJ databases">
        <title>Annotation for the trematode Paragonimus westermani.</title>
        <authorList>
            <person name="Choi Y.-J."/>
        </authorList>
    </citation>
    <scope>NUCLEOTIDE SEQUENCE [LARGE SCALE GENOMIC DNA]</scope>
    <source>
        <strain evidence="1">180907_Pwestermani</strain>
    </source>
</reference>
<dbReference type="GO" id="GO:0005737">
    <property type="term" value="C:cytoplasm"/>
    <property type="evidence" value="ECO:0007669"/>
    <property type="project" value="TreeGrafter"/>
</dbReference>
<dbReference type="EMBL" id="JTDF01018705">
    <property type="protein sequence ID" value="KAF8562612.1"/>
    <property type="molecule type" value="Genomic_DNA"/>
</dbReference>
<protein>
    <recommendedName>
        <fullName evidence="3">Phospholipase DDHD1</fullName>
    </recommendedName>
</protein>
<dbReference type="OrthoDB" id="6275225at2759"/>
<accession>A0A8T0D4W5</accession>
<dbReference type="PANTHER" id="PTHR23509">
    <property type="entry name" value="PA-PL1 PHOSPHOLIPASE FAMILY"/>
    <property type="match status" value="1"/>
</dbReference>
<evidence type="ECO:0000313" key="1">
    <source>
        <dbReference type="EMBL" id="KAF8562612.1"/>
    </source>
</evidence>
<proteinExistence type="predicted"/>
<name>A0A8T0D4W5_9TREM</name>
<evidence type="ECO:0008006" key="3">
    <source>
        <dbReference type="Google" id="ProtNLM"/>
    </source>
</evidence>
<organism evidence="1 2">
    <name type="scientific">Paragonimus westermani</name>
    <dbReference type="NCBI Taxonomy" id="34504"/>
    <lineage>
        <taxon>Eukaryota</taxon>
        <taxon>Metazoa</taxon>
        <taxon>Spiralia</taxon>
        <taxon>Lophotrochozoa</taxon>
        <taxon>Platyhelminthes</taxon>
        <taxon>Trematoda</taxon>
        <taxon>Digenea</taxon>
        <taxon>Plagiorchiida</taxon>
        <taxon>Troglotremata</taxon>
        <taxon>Troglotrematidae</taxon>
        <taxon>Paragonimus</taxon>
    </lineage>
</organism>
<dbReference type="Proteomes" id="UP000699462">
    <property type="component" value="Unassembled WGS sequence"/>
</dbReference>
<dbReference type="PANTHER" id="PTHR23509:SF48">
    <property type="entry name" value="INTRACELLULAR PHOSPHOLIPASE A1"/>
    <property type="match status" value="1"/>
</dbReference>
<evidence type="ECO:0000313" key="2">
    <source>
        <dbReference type="Proteomes" id="UP000699462"/>
    </source>
</evidence>
<comment type="caution">
    <text evidence="1">The sequence shown here is derived from an EMBL/GenBank/DDBJ whole genome shotgun (WGS) entry which is preliminary data.</text>
</comment>
<dbReference type="InterPro" id="IPR058055">
    <property type="entry name" value="PA-PLA1"/>
</dbReference>
<dbReference type="GO" id="GO:0004620">
    <property type="term" value="F:phospholipase activity"/>
    <property type="evidence" value="ECO:0007669"/>
    <property type="project" value="TreeGrafter"/>
</dbReference>
<dbReference type="AlphaFoldDB" id="A0A8T0D4W5"/>
<gene>
    <name evidence="1" type="ORF">P879_09570</name>
</gene>
<sequence length="346" mass="38982">MIHESQTNLSNLSLLSSNLVEISESLQTSAVRHPQVRWFYKNVTEKRWTPFTGCDSLNLEVEYTTHIRKTRGALNISWPSDMDFCLTLEEHYSGECFSTSIGDSESRRVSVMGGLFDVDLRERTCTPVYWTADRQLMSVLRGTWFRDLGAGIMEPLEDETMVQQIEAEYSRHYLKSGFNLTALESDPVSPNSESDDLKSNSHLTRRMLQSVASAPMLLDDSTSASDVSCAVNQSCDKRAGSLFPLTVSMGSSSVDTKRKLPQHTVRFLDCHVDFYGPEEIYLYQDSTALYIRQKLGMQKVGTRLYRGYNHVARADDKPPDVTHLCFVIHGIGQKMGAGSIMRSVSE</sequence>
<keyword evidence="2" id="KW-1185">Reference proteome</keyword>